<comment type="caution">
    <text evidence="3">The sequence shown here is derived from an EMBL/GenBank/DDBJ whole genome shotgun (WGS) entry which is preliminary data.</text>
</comment>
<dbReference type="NCBIfam" id="TIGR02532">
    <property type="entry name" value="IV_pilin_GFxxxE"/>
    <property type="match status" value="1"/>
</dbReference>
<dbReference type="AlphaFoldDB" id="A4A1Z1"/>
<dbReference type="HOGENOM" id="CLU_041661_0_0_0"/>
<dbReference type="InterPro" id="IPR012902">
    <property type="entry name" value="N_methyl_site"/>
</dbReference>
<evidence type="ECO:0000259" key="2">
    <source>
        <dbReference type="Pfam" id="PF07596"/>
    </source>
</evidence>
<organism evidence="3 4">
    <name type="scientific">Blastopirellula marina DSM 3645</name>
    <dbReference type="NCBI Taxonomy" id="314230"/>
    <lineage>
        <taxon>Bacteria</taxon>
        <taxon>Pseudomonadati</taxon>
        <taxon>Planctomycetota</taxon>
        <taxon>Planctomycetia</taxon>
        <taxon>Pirellulales</taxon>
        <taxon>Pirellulaceae</taxon>
        <taxon>Blastopirellula</taxon>
    </lineage>
</organism>
<feature type="domain" description="DUF1559" evidence="2">
    <location>
        <begin position="36"/>
        <end position="304"/>
    </location>
</feature>
<keyword evidence="1" id="KW-0812">Transmembrane</keyword>
<dbReference type="EMBL" id="AANZ01000039">
    <property type="protein sequence ID" value="EAQ77225.1"/>
    <property type="molecule type" value="Genomic_DNA"/>
</dbReference>
<dbReference type="Pfam" id="PF07596">
    <property type="entry name" value="SBP_bac_10"/>
    <property type="match status" value="1"/>
</dbReference>
<dbReference type="PANTHER" id="PTHR30093:SF2">
    <property type="entry name" value="TYPE II SECRETION SYSTEM PROTEIN H"/>
    <property type="match status" value="1"/>
</dbReference>
<proteinExistence type="predicted"/>
<dbReference type="NCBIfam" id="TIGR04294">
    <property type="entry name" value="pre_pil_HX9DG"/>
    <property type="match status" value="1"/>
</dbReference>
<dbReference type="SUPFAM" id="SSF54523">
    <property type="entry name" value="Pili subunits"/>
    <property type="match status" value="1"/>
</dbReference>
<dbReference type="InterPro" id="IPR011453">
    <property type="entry name" value="DUF1559"/>
</dbReference>
<feature type="transmembrane region" description="Helical" evidence="1">
    <location>
        <begin position="12"/>
        <end position="35"/>
    </location>
</feature>
<dbReference type="OrthoDB" id="241095at2"/>
<evidence type="ECO:0000313" key="3">
    <source>
        <dbReference type="EMBL" id="EAQ77225.1"/>
    </source>
</evidence>
<dbReference type="InterPro" id="IPR045584">
    <property type="entry name" value="Pilin-like"/>
</dbReference>
<sequence>MTTVSLRKRLAFTLVELLVVIAIIGVLIALLLPAVQQAREAARRMQCTNNLKQIGLAMHNYHDTFGVLPSGTINPGCKVCDDAHMPASVGENVRNVTAHLLILPYLEQNALSDSLDFKQPMSLAADSAMVTTPTAADAANNMAALQGTRLDAYACPSDPFDQPGTRSSSGEYYNLNYYRTSYGLVTAEWRDYHYHLYWDGADNTRNLRPAFGINGAAKFRDFTDGMSSTVLLAESQMEKTSTLYGPFWGTYTHTFWLQMSFGINIPDDPAVSRLSYAWRVGSHHPGGCNSLFGDGSVHFLSETANLTTLQNLTKIADGEVLGEY</sequence>
<dbReference type="RefSeq" id="WP_002654426.1">
    <property type="nucleotide sequence ID" value="NZ_CH672377.1"/>
</dbReference>
<evidence type="ECO:0000256" key="1">
    <source>
        <dbReference type="SAM" id="Phobius"/>
    </source>
</evidence>
<keyword evidence="1" id="KW-1133">Transmembrane helix</keyword>
<accession>A4A1Z1</accession>
<dbReference type="eggNOG" id="COG2165">
    <property type="taxonomic scope" value="Bacteria"/>
</dbReference>
<dbReference type="Proteomes" id="UP000004358">
    <property type="component" value="Unassembled WGS sequence"/>
</dbReference>
<keyword evidence="1" id="KW-0472">Membrane</keyword>
<dbReference type="PANTHER" id="PTHR30093">
    <property type="entry name" value="GENERAL SECRETION PATHWAY PROTEIN G"/>
    <property type="match status" value="1"/>
</dbReference>
<dbReference type="STRING" id="314230.DSM3645_04160"/>
<protein>
    <recommendedName>
        <fullName evidence="2">DUF1559 domain-containing protein</fullName>
    </recommendedName>
</protein>
<gene>
    <name evidence="3" type="ORF">DSM3645_04160</name>
</gene>
<dbReference type="Gene3D" id="3.30.700.10">
    <property type="entry name" value="Glycoprotein, Type 4 Pilin"/>
    <property type="match status" value="1"/>
</dbReference>
<name>A4A1Z1_9BACT</name>
<dbReference type="InterPro" id="IPR027558">
    <property type="entry name" value="Pre_pil_HX9DG_C"/>
</dbReference>
<evidence type="ECO:0000313" key="4">
    <source>
        <dbReference type="Proteomes" id="UP000004358"/>
    </source>
</evidence>
<dbReference type="Pfam" id="PF07963">
    <property type="entry name" value="N_methyl"/>
    <property type="match status" value="1"/>
</dbReference>
<reference evidence="3 4" key="1">
    <citation type="submission" date="2006-02" db="EMBL/GenBank/DDBJ databases">
        <authorList>
            <person name="Amann R."/>
            <person name="Ferriera S."/>
            <person name="Johnson J."/>
            <person name="Kravitz S."/>
            <person name="Halpern A."/>
            <person name="Remington K."/>
            <person name="Beeson K."/>
            <person name="Tran B."/>
            <person name="Rogers Y.-H."/>
            <person name="Friedman R."/>
            <person name="Venter J.C."/>
        </authorList>
    </citation>
    <scope>NUCLEOTIDE SEQUENCE [LARGE SCALE GENOMIC DNA]</scope>
    <source>
        <strain evidence="3 4">DSM 3645</strain>
    </source>
</reference>